<proteinExistence type="inferred from homology"/>
<dbReference type="GO" id="GO:0005886">
    <property type="term" value="C:plasma membrane"/>
    <property type="evidence" value="ECO:0007669"/>
    <property type="project" value="UniProtKB-SubCell"/>
</dbReference>
<dbReference type="HAMAP" id="MF_00910">
    <property type="entry name" value="FtsL"/>
    <property type="match status" value="1"/>
</dbReference>
<reference evidence="10 11" key="1">
    <citation type="journal article" date="2015" name="Int. J. Syst. Evol. Microbiol.">
        <title>Nitrosospira lacus sp. nov., a psychrotolerant, ammonia-oxidizing bacterium from sandy lake sediment.</title>
        <authorList>
            <person name="Urakawa H."/>
            <person name="Garcia J.C."/>
            <person name="Nielsen J.L."/>
            <person name="Le V.Q."/>
            <person name="Kozlowski J.A."/>
            <person name="Stein L.Y."/>
            <person name="Lim C.K."/>
            <person name="Pommerening-Roser A."/>
            <person name="Martens-Habbena W."/>
            <person name="Stahl D.A."/>
            <person name="Klotz M.G."/>
        </authorList>
    </citation>
    <scope>NUCLEOTIDE SEQUENCE [LARGE SCALE GENOMIC DNA]</scope>
    <source>
        <strain evidence="10 11">APG3</strain>
    </source>
</reference>
<evidence type="ECO:0000256" key="3">
    <source>
        <dbReference type="ARBA" id="ARBA00022618"/>
    </source>
</evidence>
<gene>
    <name evidence="8" type="primary">ftsL</name>
    <name evidence="10" type="ORF">EBAPG3_000855</name>
</gene>
<evidence type="ECO:0000256" key="2">
    <source>
        <dbReference type="ARBA" id="ARBA00022475"/>
    </source>
</evidence>
<dbReference type="EMBL" id="CP021106">
    <property type="protein sequence ID" value="ARO86442.1"/>
    <property type="molecule type" value="Genomic_DNA"/>
</dbReference>
<dbReference type="eggNOG" id="COG3116">
    <property type="taxonomic scope" value="Bacteria"/>
</dbReference>
<keyword evidence="3 8" id="KW-0132">Cell division</keyword>
<sequence length="104" mass="11605">MIRINILLTLILIACALSVVTSQHKARKLFVELEREQEQAGRLAVEWGQLQLEQSTWAMHTRIEKIAMGQLHMQVPDASRVQVVSLTSVADSAKSVDSLEALKP</sequence>
<keyword evidence="2 8" id="KW-1003">Cell membrane</keyword>
<organism evidence="10 11">
    <name type="scientific">Nitrosospira lacus</name>
    <dbReference type="NCBI Taxonomy" id="1288494"/>
    <lineage>
        <taxon>Bacteria</taxon>
        <taxon>Pseudomonadati</taxon>
        <taxon>Pseudomonadota</taxon>
        <taxon>Betaproteobacteria</taxon>
        <taxon>Nitrosomonadales</taxon>
        <taxon>Nitrosomonadaceae</taxon>
        <taxon>Nitrosospira</taxon>
    </lineage>
</organism>
<evidence type="ECO:0000256" key="7">
    <source>
        <dbReference type="ARBA" id="ARBA00023306"/>
    </source>
</evidence>
<protein>
    <recommendedName>
        <fullName evidence="8 9">Cell division protein FtsL</fullName>
    </recommendedName>
</protein>
<dbReference type="NCBIfam" id="TIGR02209">
    <property type="entry name" value="ftsL_broad"/>
    <property type="match status" value="1"/>
</dbReference>
<keyword evidence="6 8" id="KW-0472">Membrane</keyword>
<dbReference type="AlphaFoldDB" id="A0A1W6SKX5"/>
<comment type="function">
    <text evidence="8">Essential cell division protein. May link together the upstream cell division proteins, which are predominantly cytoplasmic, with the downstream cell division proteins, which are predominantly periplasmic.</text>
</comment>
<evidence type="ECO:0000256" key="6">
    <source>
        <dbReference type="ARBA" id="ARBA00023136"/>
    </source>
</evidence>
<keyword evidence="4 8" id="KW-0812">Transmembrane</keyword>
<comment type="subunit">
    <text evidence="8">Part of a complex composed of FtsB, FtsL and FtsQ.</text>
</comment>
<comment type="similarity">
    <text evidence="8">Belongs to the FtsL family.</text>
</comment>
<evidence type="ECO:0000256" key="5">
    <source>
        <dbReference type="ARBA" id="ARBA00022989"/>
    </source>
</evidence>
<dbReference type="GO" id="GO:0032153">
    <property type="term" value="C:cell division site"/>
    <property type="evidence" value="ECO:0007669"/>
    <property type="project" value="UniProtKB-UniRule"/>
</dbReference>
<dbReference type="InterPro" id="IPR011922">
    <property type="entry name" value="Cell_div_FtsL"/>
</dbReference>
<dbReference type="KEGG" id="nlc:EBAPG3_000855"/>
<dbReference type="RefSeq" id="WP_004180718.1">
    <property type="nucleotide sequence ID" value="NZ_CP021106.3"/>
</dbReference>
<evidence type="ECO:0000256" key="1">
    <source>
        <dbReference type="ARBA" id="ARBA00004401"/>
    </source>
</evidence>
<dbReference type="Proteomes" id="UP000012179">
    <property type="component" value="Chromosome"/>
</dbReference>
<dbReference type="GO" id="GO:0043093">
    <property type="term" value="P:FtsZ-dependent cytokinesis"/>
    <property type="evidence" value="ECO:0007669"/>
    <property type="project" value="UniProtKB-UniRule"/>
</dbReference>
<name>A0A1W6SKX5_9PROT</name>
<dbReference type="PANTHER" id="PTHR37479">
    <property type="entry name" value="CELL DIVISION PROTEIN FTSL"/>
    <property type="match status" value="1"/>
</dbReference>
<evidence type="ECO:0000313" key="10">
    <source>
        <dbReference type="EMBL" id="ARO86442.1"/>
    </source>
</evidence>
<keyword evidence="5 8" id="KW-1133">Transmembrane helix</keyword>
<dbReference type="PROSITE" id="PS51257">
    <property type="entry name" value="PROKAR_LIPOPROTEIN"/>
    <property type="match status" value="1"/>
</dbReference>
<keyword evidence="8" id="KW-0997">Cell inner membrane</keyword>
<keyword evidence="7 8" id="KW-0131">Cell cycle</keyword>
<dbReference type="OrthoDB" id="9153760at2"/>
<evidence type="ECO:0000256" key="4">
    <source>
        <dbReference type="ARBA" id="ARBA00022692"/>
    </source>
</evidence>
<keyword evidence="11" id="KW-1185">Reference proteome</keyword>
<dbReference type="PANTHER" id="PTHR37479:SF1">
    <property type="entry name" value="CELL DIVISION PROTEIN FTSL"/>
    <property type="match status" value="1"/>
</dbReference>
<accession>A0A1W6SKX5</accession>
<evidence type="ECO:0000256" key="8">
    <source>
        <dbReference type="HAMAP-Rule" id="MF_00910"/>
    </source>
</evidence>
<comment type="subcellular location">
    <subcellularLocation>
        <location evidence="8">Cell inner membrane</location>
        <topology evidence="8">Single-pass type II membrane protein</topology>
    </subcellularLocation>
    <subcellularLocation>
        <location evidence="1">Cell membrane</location>
        <topology evidence="1">Single-pass type II membrane protein</topology>
    </subcellularLocation>
    <text evidence="8">Localizes to the division septum where it forms a ring structure.</text>
</comment>
<evidence type="ECO:0000256" key="9">
    <source>
        <dbReference type="NCBIfam" id="TIGR02209"/>
    </source>
</evidence>
<evidence type="ECO:0000313" key="11">
    <source>
        <dbReference type="Proteomes" id="UP000012179"/>
    </source>
</evidence>
<dbReference type="Pfam" id="PF04999">
    <property type="entry name" value="FtsL"/>
    <property type="match status" value="1"/>
</dbReference>